<keyword evidence="10" id="KW-1185">Reference proteome</keyword>
<comment type="subcellular location">
    <subcellularLocation>
        <location evidence="1">Nucleus</location>
    </subcellularLocation>
</comment>
<keyword evidence="6" id="KW-0539">Nucleus</keyword>
<keyword evidence="2" id="KW-0489">Methyltransferase</keyword>
<evidence type="ECO:0000259" key="7">
    <source>
        <dbReference type="SMART" id="SM00360"/>
    </source>
</evidence>
<dbReference type="InterPro" id="IPR000504">
    <property type="entry name" value="RRM_dom"/>
</dbReference>
<keyword evidence="5" id="KW-0156">Chromatin regulator</keyword>
<dbReference type="Gene3D" id="3.30.70.330">
    <property type="match status" value="1"/>
</dbReference>
<dbReference type="EMBL" id="AMQM01001108">
    <property type="status" value="NOT_ANNOTATED_CDS"/>
    <property type="molecule type" value="Genomic_DNA"/>
</dbReference>
<dbReference type="InterPro" id="IPR044570">
    <property type="entry name" value="Set1-like"/>
</dbReference>
<organism evidence="9 10">
    <name type="scientific">Helobdella robusta</name>
    <name type="common">Californian leech</name>
    <dbReference type="NCBI Taxonomy" id="6412"/>
    <lineage>
        <taxon>Eukaryota</taxon>
        <taxon>Metazoa</taxon>
        <taxon>Spiralia</taxon>
        <taxon>Lophotrochozoa</taxon>
        <taxon>Annelida</taxon>
        <taxon>Clitellata</taxon>
        <taxon>Hirudinea</taxon>
        <taxon>Rhynchobdellida</taxon>
        <taxon>Glossiphoniidae</taxon>
        <taxon>Helobdella</taxon>
    </lineage>
</organism>
<dbReference type="SUPFAM" id="SSF54928">
    <property type="entry name" value="RNA-binding domain, RBD"/>
    <property type="match status" value="1"/>
</dbReference>
<evidence type="ECO:0000256" key="4">
    <source>
        <dbReference type="ARBA" id="ARBA00022691"/>
    </source>
</evidence>
<dbReference type="AlphaFoldDB" id="T1FYZ9"/>
<protein>
    <recommendedName>
        <fullName evidence="7">RRM domain-containing protein</fullName>
    </recommendedName>
</protein>
<dbReference type="GeneID" id="20214047"/>
<evidence type="ECO:0000256" key="6">
    <source>
        <dbReference type="ARBA" id="ARBA00023242"/>
    </source>
</evidence>
<name>T1FYZ9_HELRO</name>
<dbReference type="STRING" id="6412.T1FYZ9"/>
<dbReference type="InParanoid" id="T1FYZ9"/>
<dbReference type="GO" id="GO:0003723">
    <property type="term" value="F:RNA binding"/>
    <property type="evidence" value="ECO:0007669"/>
    <property type="project" value="InterPro"/>
</dbReference>
<gene>
    <name evidence="9" type="primary">20214047</name>
    <name evidence="8" type="ORF">HELRODRAFT_67343</name>
</gene>
<reference evidence="9" key="3">
    <citation type="submission" date="2015-06" db="UniProtKB">
        <authorList>
            <consortium name="EnsemblMetazoa"/>
        </authorList>
    </citation>
    <scope>IDENTIFICATION</scope>
</reference>
<dbReference type="KEGG" id="hro:HELRODRAFT_67343"/>
<keyword evidence="3" id="KW-0808">Transferase</keyword>
<keyword evidence="4" id="KW-0949">S-adenosyl-L-methionine</keyword>
<evidence type="ECO:0000313" key="9">
    <source>
        <dbReference type="EnsemblMetazoa" id="HelroP67343"/>
    </source>
</evidence>
<evidence type="ECO:0000256" key="1">
    <source>
        <dbReference type="ARBA" id="ARBA00004123"/>
    </source>
</evidence>
<dbReference type="SMART" id="SM00360">
    <property type="entry name" value="RRM"/>
    <property type="match status" value="1"/>
</dbReference>
<evidence type="ECO:0000256" key="3">
    <source>
        <dbReference type="ARBA" id="ARBA00022679"/>
    </source>
</evidence>
<evidence type="ECO:0000256" key="5">
    <source>
        <dbReference type="ARBA" id="ARBA00022853"/>
    </source>
</evidence>
<evidence type="ECO:0000313" key="8">
    <source>
        <dbReference type="EMBL" id="ESN99077.1"/>
    </source>
</evidence>
<dbReference type="PANTHER" id="PTHR45814:SF2">
    <property type="entry name" value="HISTONE-LYSINE N-METHYLTRANSFERASE SETD1"/>
    <property type="match status" value="1"/>
</dbReference>
<dbReference type="GO" id="GO:0042800">
    <property type="term" value="F:histone H3K4 methyltransferase activity"/>
    <property type="evidence" value="ECO:0007669"/>
    <property type="project" value="InterPro"/>
</dbReference>
<evidence type="ECO:0000256" key="2">
    <source>
        <dbReference type="ARBA" id="ARBA00022603"/>
    </source>
</evidence>
<dbReference type="EMBL" id="KB097143">
    <property type="protein sequence ID" value="ESN99077.1"/>
    <property type="molecule type" value="Genomic_DNA"/>
</dbReference>
<proteinExistence type="predicted"/>
<dbReference type="PANTHER" id="PTHR45814">
    <property type="entry name" value="HISTONE-LYSINE N-METHYLTRANSFERASE SETD1"/>
    <property type="match status" value="1"/>
</dbReference>
<dbReference type="GO" id="GO:0005634">
    <property type="term" value="C:nucleus"/>
    <property type="evidence" value="ECO:0007669"/>
    <property type="project" value="UniProtKB-SubCell"/>
</dbReference>
<dbReference type="InterPro" id="IPR012677">
    <property type="entry name" value="Nucleotide-bd_a/b_plait_sf"/>
</dbReference>
<dbReference type="Proteomes" id="UP000015101">
    <property type="component" value="Unassembled WGS sequence"/>
</dbReference>
<sequence>FGTILPKEVSFFNLNNNVDVPFLTDICKFAGSIEDVKIYLHPTTKKHLGIGSVLYTSTKAAKVCVDKLNNSTSMGNIMNVIIDIRGLLFAYSYLTFLIPMELKRFRLY</sequence>
<dbReference type="HOGENOM" id="CLU_175224_0_0_1"/>
<accession>T1FYZ9</accession>
<reference evidence="10" key="1">
    <citation type="submission" date="2012-12" db="EMBL/GenBank/DDBJ databases">
        <authorList>
            <person name="Hellsten U."/>
            <person name="Grimwood J."/>
            <person name="Chapman J.A."/>
            <person name="Shapiro H."/>
            <person name="Aerts A."/>
            <person name="Otillar R.P."/>
            <person name="Terry A.Y."/>
            <person name="Boore J.L."/>
            <person name="Simakov O."/>
            <person name="Marletaz F."/>
            <person name="Cho S.-J."/>
            <person name="Edsinger-Gonzales E."/>
            <person name="Havlak P."/>
            <person name="Kuo D.-H."/>
            <person name="Larsson T."/>
            <person name="Lv J."/>
            <person name="Arendt D."/>
            <person name="Savage R."/>
            <person name="Osoegawa K."/>
            <person name="de Jong P."/>
            <person name="Lindberg D.R."/>
            <person name="Seaver E.C."/>
            <person name="Weisblat D.A."/>
            <person name="Putnam N.H."/>
            <person name="Grigoriev I.V."/>
            <person name="Rokhsar D.S."/>
        </authorList>
    </citation>
    <scope>NUCLEOTIDE SEQUENCE</scope>
</reference>
<dbReference type="OrthoDB" id="308383at2759"/>
<dbReference type="GO" id="GO:0032259">
    <property type="term" value="P:methylation"/>
    <property type="evidence" value="ECO:0007669"/>
    <property type="project" value="UniProtKB-KW"/>
</dbReference>
<dbReference type="CTD" id="20214047"/>
<dbReference type="InterPro" id="IPR035979">
    <property type="entry name" value="RBD_domain_sf"/>
</dbReference>
<reference evidence="8 10" key="2">
    <citation type="journal article" date="2013" name="Nature">
        <title>Insights into bilaterian evolution from three spiralian genomes.</title>
        <authorList>
            <person name="Simakov O."/>
            <person name="Marletaz F."/>
            <person name="Cho S.J."/>
            <person name="Edsinger-Gonzales E."/>
            <person name="Havlak P."/>
            <person name="Hellsten U."/>
            <person name="Kuo D.H."/>
            <person name="Larsson T."/>
            <person name="Lv J."/>
            <person name="Arendt D."/>
            <person name="Savage R."/>
            <person name="Osoegawa K."/>
            <person name="de Jong P."/>
            <person name="Grimwood J."/>
            <person name="Chapman J.A."/>
            <person name="Shapiro H."/>
            <person name="Aerts A."/>
            <person name="Otillar R.P."/>
            <person name="Terry A.Y."/>
            <person name="Boore J.L."/>
            <person name="Grigoriev I.V."/>
            <person name="Lindberg D.R."/>
            <person name="Seaver E.C."/>
            <person name="Weisblat D.A."/>
            <person name="Putnam N.H."/>
            <person name="Rokhsar D.S."/>
        </authorList>
    </citation>
    <scope>NUCLEOTIDE SEQUENCE</scope>
</reference>
<evidence type="ECO:0000313" key="10">
    <source>
        <dbReference type="Proteomes" id="UP000015101"/>
    </source>
</evidence>
<dbReference type="Pfam" id="PF00076">
    <property type="entry name" value="RRM_1"/>
    <property type="match status" value="1"/>
</dbReference>
<dbReference type="EnsemblMetazoa" id="HelroT67343">
    <property type="protein sequence ID" value="HelroP67343"/>
    <property type="gene ID" value="HelroG67343"/>
</dbReference>
<dbReference type="RefSeq" id="XP_009022561.1">
    <property type="nucleotide sequence ID" value="XM_009024313.1"/>
</dbReference>
<feature type="domain" description="RRM" evidence="7">
    <location>
        <begin position="8"/>
        <end position="81"/>
    </location>
</feature>